<dbReference type="AlphaFoldDB" id="A0A0A2UUV6"/>
<gene>
    <name evidence="2" type="ORF">N780_06115</name>
</gene>
<feature type="transmembrane region" description="Helical" evidence="1">
    <location>
        <begin position="29"/>
        <end position="47"/>
    </location>
</feature>
<dbReference type="InterPro" id="IPR025018">
    <property type="entry name" value="DUF3953"/>
</dbReference>
<dbReference type="STRING" id="1385513.N780_06115"/>
<dbReference type="Proteomes" id="UP000030153">
    <property type="component" value="Unassembled WGS sequence"/>
</dbReference>
<dbReference type="Pfam" id="PF13129">
    <property type="entry name" value="DUF3953"/>
    <property type="match status" value="1"/>
</dbReference>
<proteinExistence type="predicted"/>
<dbReference type="eggNOG" id="ENOG5033059">
    <property type="taxonomic scope" value="Bacteria"/>
</dbReference>
<dbReference type="EMBL" id="AVBG01000014">
    <property type="protein sequence ID" value="KGP90266.1"/>
    <property type="molecule type" value="Genomic_DNA"/>
</dbReference>
<feature type="transmembrane region" description="Helical" evidence="1">
    <location>
        <begin position="56"/>
        <end position="74"/>
    </location>
</feature>
<keyword evidence="3" id="KW-1185">Reference proteome</keyword>
<sequence>MLKLLEIIFSIIAVSLAGYGLIVDHRFQSYMLLSFSLMVLVSGLIEFRDGKKGNGWVRIVISTFILFVSVHSFLE</sequence>
<name>A0A0A2UUV6_9BACI</name>
<keyword evidence="1" id="KW-1133">Transmembrane helix</keyword>
<evidence type="ECO:0008006" key="4">
    <source>
        <dbReference type="Google" id="ProtNLM"/>
    </source>
</evidence>
<evidence type="ECO:0000313" key="2">
    <source>
        <dbReference type="EMBL" id="KGP90266.1"/>
    </source>
</evidence>
<evidence type="ECO:0000256" key="1">
    <source>
        <dbReference type="SAM" id="Phobius"/>
    </source>
</evidence>
<comment type="caution">
    <text evidence="2">The sequence shown here is derived from an EMBL/GenBank/DDBJ whole genome shotgun (WGS) entry which is preliminary data.</text>
</comment>
<accession>A0A0A2UUV6</accession>
<keyword evidence="1" id="KW-0472">Membrane</keyword>
<keyword evidence="1" id="KW-0812">Transmembrane</keyword>
<protein>
    <recommendedName>
        <fullName evidence="4">DUF3953 domain-containing protein</fullName>
    </recommendedName>
</protein>
<evidence type="ECO:0000313" key="3">
    <source>
        <dbReference type="Proteomes" id="UP000030153"/>
    </source>
</evidence>
<feature type="transmembrane region" description="Helical" evidence="1">
    <location>
        <begin position="7"/>
        <end position="23"/>
    </location>
</feature>
<reference evidence="2 3" key="1">
    <citation type="submission" date="2013-08" db="EMBL/GenBank/DDBJ databases">
        <title>Genome of Pontibacillus chungwhensis.</title>
        <authorList>
            <person name="Wang Q."/>
            <person name="Wang G."/>
        </authorList>
    </citation>
    <scope>NUCLEOTIDE SEQUENCE [LARGE SCALE GENOMIC DNA]</scope>
    <source>
        <strain evidence="2 3">BH030062</strain>
    </source>
</reference>
<organism evidence="2 3">
    <name type="scientific">Pontibacillus chungwhensis BH030062</name>
    <dbReference type="NCBI Taxonomy" id="1385513"/>
    <lineage>
        <taxon>Bacteria</taxon>
        <taxon>Bacillati</taxon>
        <taxon>Bacillota</taxon>
        <taxon>Bacilli</taxon>
        <taxon>Bacillales</taxon>
        <taxon>Bacillaceae</taxon>
        <taxon>Pontibacillus</taxon>
    </lineage>
</organism>
<dbReference type="OrthoDB" id="2456396at2"/>